<dbReference type="SUPFAM" id="SSF110849">
    <property type="entry name" value="ParB/Sulfiredoxin"/>
    <property type="match status" value="1"/>
</dbReference>
<name>D6SP81_9BACT</name>
<dbReference type="PROSITE" id="PS50943">
    <property type="entry name" value="HTH_CROC1"/>
    <property type="match status" value="1"/>
</dbReference>
<dbReference type="NCBIfam" id="TIGR00180">
    <property type="entry name" value="parB_part"/>
    <property type="match status" value="1"/>
</dbReference>
<dbReference type="GO" id="GO:0007059">
    <property type="term" value="P:chromosome segregation"/>
    <property type="evidence" value="ECO:0007669"/>
    <property type="project" value="UniProtKB-KW"/>
</dbReference>
<evidence type="ECO:0000313" key="5">
    <source>
        <dbReference type="EMBL" id="EFI34557.1"/>
    </source>
</evidence>
<dbReference type="InterPro" id="IPR041468">
    <property type="entry name" value="HTH_ParB/Spo0J"/>
</dbReference>
<dbReference type="Pfam" id="PF23552">
    <property type="entry name" value="ParB_C"/>
    <property type="match status" value="1"/>
</dbReference>
<dbReference type="Proteomes" id="UP000005496">
    <property type="component" value="Unassembled WGS sequence"/>
</dbReference>
<comment type="similarity">
    <text evidence="1">Belongs to the ParB family.</text>
</comment>
<dbReference type="Gene3D" id="1.10.10.2830">
    <property type="match status" value="1"/>
</dbReference>
<dbReference type="InterPro" id="IPR001387">
    <property type="entry name" value="Cro/C1-type_HTH"/>
</dbReference>
<dbReference type="Gene3D" id="3.90.1530.30">
    <property type="match status" value="1"/>
</dbReference>
<evidence type="ECO:0000256" key="1">
    <source>
        <dbReference type="ARBA" id="ARBA00006295"/>
    </source>
</evidence>
<evidence type="ECO:0000313" key="6">
    <source>
        <dbReference type="Proteomes" id="UP000005496"/>
    </source>
</evidence>
<evidence type="ECO:0000256" key="3">
    <source>
        <dbReference type="ARBA" id="ARBA00023125"/>
    </source>
</evidence>
<keyword evidence="2" id="KW-0159">Chromosome partition</keyword>
<dbReference type="Pfam" id="PF17762">
    <property type="entry name" value="HTH_ParB"/>
    <property type="match status" value="1"/>
</dbReference>
<evidence type="ECO:0000256" key="2">
    <source>
        <dbReference type="ARBA" id="ARBA00022829"/>
    </source>
</evidence>
<sequence>MQKKEKGLGKGLDALIKPSFYEEKNTDSVQLSVQKVKPNPYQPRKNFAEESISELAASIQENGVLQPILVRKNENQEYEIIAGERRWRASIEAGLNTIPALVRDYDNNQVLAIALIENLQREDLNPMEQAYALQRLQSELGINQEELADRIGKSRSQLTNTLRLIKLPEKIRDMVEDRSLSPGHARCLLGIKDEELMLEAAGKIVSRNLSVRQTEELVKKLTQEKKKESRRNKSDFAGSLESRIKEKIENKLSVQTQGDEKKGKVVLQYRNENELDALLKCLGIDN</sequence>
<keyword evidence="6" id="KW-1185">Reference proteome</keyword>
<keyword evidence="3" id="KW-0238">DNA-binding</keyword>
<gene>
    <name evidence="5" type="ORF">Dthio_PD1929</name>
</gene>
<organism evidence="5 6">
    <name type="scientific">Desulfonatronospira thiodismutans ASO3-1</name>
    <dbReference type="NCBI Taxonomy" id="555779"/>
    <lineage>
        <taxon>Bacteria</taxon>
        <taxon>Pseudomonadati</taxon>
        <taxon>Thermodesulfobacteriota</taxon>
        <taxon>Desulfovibrionia</taxon>
        <taxon>Desulfovibrionales</taxon>
        <taxon>Desulfonatronovibrionaceae</taxon>
        <taxon>Desulfonatronospira</taxon>
    </lineage>
</organism>
<reference evidence="5" key="1">
    <citation type="submission" date="2010-05" db="EMBL/GenBank/DDBJ databases">
        <title>The draft genome of Desulfonatronospira thiodismutans ASO3-1.</title>
        <authorList>
            <consortium name="US DOE Joint Genome Institute (JGI-PGF)"/>
            <person name="Lucas S."/>
            <person name="Copeland A."/>
            <person name="Lapidus A."/>
            <person name="Cheng J.-F."/>
            <person name="Bruce D."/>
            <person name="Goodwin L."/>
            <person name="Pitluck S."/>
            <person name="Chertkov O."/>
            <person name="Brettin T."/>
            <person name="Detter J.C."/>
            <person name="Han C."/>
            <person name="Land M.L."/>
            <person name="Hauser L."/>
            <person name="Kyrpides N."/>
            <person name="Mikhailova N."/>
            <person name="Muyzer G."/>
            <person name="Woyke T."/>
        </authorList>
    </citation>
    <scope>NUCLEOTIDE SEQUENCE [LARGE SCALE GENOMIC DNA]</scope>
    <source>
        <strain evidence="5">ASO3-1</strain>
    </source>
</reference>
<protein>
    <submittedName>
        <fullName evidence="5">ParB-like partition protein</fullName>
    </submittedName>
</protein>
<dbReference type="eggNOG" id="COG1475">
    <property type="taxonomic scope" value="Bacteria"/>
</dbReference>
<dbReference type="GO" id="GO:0005694">
    <property type="term" value="C:chromosome"/>
    <property type="evidence" value="ECO:0007669"/>
    <property type="project" value="TreeGrafter"/>
</dbReference>
<dbReference type="SUPFAM" id="SSF109709">
    <property type="entry name" value="KorB DNA-binding domain-like"/>
    <property type="match status" value="1"/>
</dbReference>
<accession>D6SP81</accession>
<dbReference type="SMART" id="SM00470">
    <property type="entry name" value="ParB"/>
    <property type="match status" value="1"/>
</dbReference>
<dbReference type="CDD" id="cd16393">
    <property type="entry name" value="SPO0J_N"/>
    <property type="match status" value="1"/>
</dbReference>
<dbReference type="AlphaFoldDB" id="D6SP81"/>
<comment type="caution">
    <text evidence="5">The sequence shown here is derived from an EMBL/GenBank/DDBJ whole genome shotgun (WGS) entry which is preliminary data.</text>
</comment>
<dbReference type="OrthoDB" id="9802051at2"/>
<dbReference type="PANTHER" id="PTHR33375">
    <property type="entry name" value="CHROMOSOME-PARTITIONING PROTEIN PARB-RELATED"/>
    <property type="match status" value="1"/>
</dbReference>
<dbReference type="PANTHER" id="PTHR33375:SF1">
    <property type="entry name" value="CHROMOSOME-PARTITIONING PROTEIN PARB-RELATED"/>
    <property type="match status" value="1"/>
</dbReference>
<dbReference type="InterPro" id="IPR003115">
    <property type="entry name" value="ParB_N"/>
</dbReference>
<dbReference type="InterPro" id="IPR057240">
    <property type="entry name" value="ParB_dimer_C"/>
</dbReference>
<dbReference type="RefSeq" id="WP_008869877.1">
    <property type="nucleotide sequence ID" value="NZ_ACJN02000002.1"/>
</dbReference>
<evidence type="ECO:0000259" key="4">
    <source>
        <dbReference type="PROSITE" id="PS50943"/>
    </source>
</evidence>
<dbReference type="GO" id="GO:0003677">
    <property type="term" value="F:DNA binding"/>
    <property type="evidence" value="ECO:0007669"/>
    <property type="project" value="UniProtKB-KW"/>
</dbReference>
<dbReference type="FunFam" id="3.90.1530.30:FF:000001">
    <property type="entry name" value="Chromosome partitioning protein ParB"/>
    <property type="match status" value="1"/>
</dbReference>
<dbReference type="EMBL" id="ACJN02000002">
    <property type="protein sequence ID" value="EFI34557.1"/>
    <property type="molecule type" value="Genomic_DNA"/>
</dbReference>
<dbReference type="GO" id="GO:0045881">
    <property type="term" value="P:positive regulation of sporulation resulting in formation of a cellular spore"/>
    <property type="evidence" value="ECO:0007669"/>
    <property type="project" value="TreeGrafter"/>
</dbReference>
<dbReference type="InterPro" id="IPR050336">
    <property type="entry name" value="Chromosome_partition/occlusion"/>
</dbReference>
<proteinExistence type="inferred from homology"/>
<feature type="domain" description="HTH cro/C1-type" evidence="4">
    <location>
        <begin position="133"/>
        <end position="160"/>
    </location>
</feature>
<dbReference type="FunFam" id="1.10.10.2830:FF:000001">
    <property type="entry name" value="Chromosome partitioning protein ParB"/>
    <property type="match status" value="1"/>
</dbReference>
<dbReference type="InterPro" id="IPR004437">
    <property type="entry name" value="ParB/RepB/Spo0J"/>
</dbReference>
<dbReference type="Pfam" id="PF02195">
    <property type="entry name" value="ParB_N"/>
    <property type="match status" value="1"/>
</dbReference>
<dbReference type="InterPro" id="IPR036086">
    <property type="entry name" value="ParB/Sulfiredoxin_sf"/>
</dbReference>